<dbReference type="InterPro" id="IPR032675">
    <property type="entry name" value="LRR_dom_sf"/>
</dbReference>
<dbReference type="AlphaFoldDB" id="A0A8H3GQZ4"/>
<accession>A0A8H3GQZ4</accession>
<dbReference type="EMBL" id="CAJMWT010003285">
    <property type="protein sequence ID" value="CAE6468161.1"/>
    <property type="molecule type" value="Genomic_DNA"/>
</dbReference>
<dbReference type="SUPFAM" id="SSF52047">
    <property type="entry name" value="RNI-like"/>
    <property type="match status" value="1"/>
</dbReference>
<protein>
    <submittedName>
        <fullName evidence="1">Uncharacterized protein</fullName>
    </submittedName>
</protein>
<reference evidence="1" key="1">
    <citation type="submission" date="2021-01" db="EMBL/GenBank/DDBJ databases">
        <authorList>
            <person name="Kaushik A."/>
        </authorList>
    </citation>
    <scope>NUCLEOTIDE SEQUENCE</scope>
    <source>
        <strain evidence="1">AG2-2IIIB</strain>
    </source>
</reference>
<sequence length="476" mass="53548">MSSPAPTGPAALKVFRIPELARLICAVTRKHDNANLMQACRKLFRSILPFVWEQVDGPNALMSMIPGGVVYHESESGLSPYALPGSLELSRFNIYAPHVKRLILSHLYVNGYDEWERFHSYTRSVDLLPNLEAIYFPPHQPGKYISNGDQIETDAVNWAIAFLSTSLQTLSQTPPVAVGSTQAIPPLWLDFDSFHNLMSSVAKKCPNLRSLNILSAQIILTKYNHWGLEPPFRVSFSYDSPETYSSFAQLGNLTCLVVSAVILCPEGLDALSNFPMLESLRIVGSQHVYQTYCNEIQLATGAFPALKYLDLDQLTWGTIVNLFNEKPLISGLQSLGITEPHPHFHDASPLDVFTNFSDIAPLLATHNSKITRLFIDDIGDYRVSWRYAAELTEDDFTPIQSLSDATLYLKTAFILEEPREENAKIVARYLSILRPLAPVICEYHRANIYLYNVDNEHANEESRNMINAELSRLRDI</sequence>
<evidence type="ECO:0000313" key="1">
    <source>
        <dbReference type="EMBL" id="CAE6468161.1"/>
    </source>
</evidence>
<proteinExistence type="predicted"/>
<name>A0A8H3GQZ4_9AGAM</name>
<dbReference type="Gene3D" id="3.80.10.10">
    <property type="entry name" value="Ribonuclease Inhibitor"/>
    <property type="match status" value="1"/>
</dbReference>
<evidence type="ECO:0000313" key="2">
    <source>
        <dbReference type="Proteomes" id="UP000663843"/>
    </source>
</evidence>
<comment type="caution">
    <text evidence="1">The sequence shown here is derived from an EMBL/GenBank/DDBJ whole genome shotgun (WGS) entry which is preliminary data.</text>
</comment>
<dbReference type="Proteomes" id="UP000663843">
    <property type="component" value="Unassembled WGS sequence"/>
</dbReference>
<organism evidence="1 2">
    <name type="scientific">Rhizoctonia solani</name>
    <dbReference type="NCBI Taxonomy" id="456999"/>
    <lineage>
        <taxon>Eukaryota</taxon>
        <taxon>Fungi</taxon>
        <taxon>Dikarya</taxon>
        <taxon>Basidiomycota</taxon>
        <taxon>Agaricomycotina</taxon>
        <taxon>Agaricomycetes</taxon>
        <taxon>Cantharellales</taxon>
        <taxon>Ceratobasidiaceae</taxon>
        <taxon>Rhizoctonia</taxon>
    </lineage>
</organism>
<gene>
    <name evidence="1" type="ORF">RDB_LOCUS103267</name>
</gene>